<feature type="site" description="Discriminates between blocked and unblocked aminoacyl-tRNA" evidence="7">
    <location>
        <position position="11"/>
    </location>
</feature>
<name>A0A0G1TLA5_9BACT</name>
<organism evidence="10 11">
    <name type="scientific">Candidatus Amesbacteria bacterium GW2011_GWC2_47_8</name>
    <dbReference type="NCBI Taxonomy" id="1618367"/>
    <lineage>
        <taxon>Bacteria</taxon>
        <taxon>Candidatus Amesiibacteriota</taxon>
    </lineage>
</organism>
<evidence type="ECO:0000256" key="9">
    <source>
        <dbReference type="RuleBase" id="RU004320"/>
    </source>
</evidence>
<dbReference type="Proteomes" id="UP000034265">
    <property type="component" value="Unassembled WGS sequence"/>
</dbReference>
<feature type="binding site" evidence="7">
    <location>
        <position position="70"/>
    </location>
    <ligand>
        <name>tRNA</name>
        <dbReference type="ChEBI" id="CHEBI:17843"/>
    </ligand>
</feature>
<dbReference type="PROSITE" id="PS01195">
    <property type="entry name" value="PEPT_TRNA_HYDROL_1"/>
    <property type="match status" value="1"/>
</dbReference>
<dbReference type="GO" id="GO:0005737">
    <property type="term" value="C:cytoplasm"/>
    <property type="evidence" value="ECO:0007669"/>
    <property type="project" value="UniProtKB-SubCell"/>
</dbReference>
<dbReference type="Gene3D" id="3.40.50.1470">
    <property type="entry name" value="Peptidyl-tRNA hydrolase"/>
    <property type="match status" value="1"/>
</dbReference>
<comment type="caution">
    <text evidence="10">The sequence shown here is derived from an EMBL/GenBank/DDBJ whole genome shotgun (WGS) entry which is preliminary data.</text>
</comment>
<dbReference type="NCBIfam" id="TIGR00447">
    <property type="entry name" value="pth"/>
    <property type="match status" value="1"/>
</dbReference>
<feature type="binding site" evidence="7">
    <location>
        <position position="68"/>
    </location>
    <ligand>
        <name>tRNA</name>
        <dbReference type="ChEBI" id="CHEBI:17843"/>
    </ligand>
</feature>
<dbReference type="GO" id="GO:0004045">
    <property type="term" value="F:peptidyl-tRNA hydrolase activity"/>
    <property type="evidence" value="ECO:0007669"/>
    <property type="project" value="UniProtKB-UniRule"/>
</dbReference>
<evidence type="ECO:0000313" key="11">
    <source>
        <dbReference type="Proteomes" id="UP000034265"/>
    </source>
</evidence>
<dbReference type="InterPro" id="IPR036416">
    <property type="entry name" value="Pept_tRNA_hydro_sf"/>
</dbReference>
<comment type="function">
    <text evidence="7">Catalyzes the release of premature peptidyl moieties from peptidyl-tRNA molecules trapped in stalled 50S ribosomal subunits, and thus maintains levels of free tRNAs and 50S ribosomes.</text>
</comment>
<feature type="site" description="Stabilizes the basic form of H active site to accept a proton" evidence="7">
    <location>
        <position position="95"/>
    </location>
</feature>
<dbReference type="GO" id="GO:0006515">
    <property type="term" value="P:protein quality control for misfolded or incompletely synthesized proteins"/>
    <property type="evidence" value="ECO:0007669"/>
    <property type="project" value="UniProtKB-UniRule"/>
</dbReference>
<comment type="function">
    <text evidence="7">Hydrolyzes ribosome-free peptidyl-tRNAs (with 1 or more amino acids incorporated), which drop off the ribosome during protein synthesis, or as a result of ribosome stalling.</text>
</comment>
<dbReference type="SUPFAM" id="SSF53178">
    <property type="entry name" value="Peptidyl-tRNA hydrolase-like"/>
    <property type="match status" value="1"/>
</dbReference>
<evidence type="ECO:0000313" key="10">
    <source>
        <dbReference type="EMBL" id="KKU82587.1"/>
    </source>
</evidence>
<protein>
    <recommendedName>
        <fullName evidence="6 7">Peptidyl-tRNA hydrolase</fullName>
        <shortName evidence="7">Pth</shortName>
        <ecNumber evidence="1 7">3.1.1.29</ecNumber>
    </recommendedName>
</protein>
<evidence type="ECO:0000256" key="8">
    <source>
        <dbReference type="RuleBase" id="RU000673"/>
    </source>
</evidence>
<sequence length="202" mass="21813">MAHWLVIGLGNPGAQYEGTRHNAGFMTVDALATHHELPGFKMDKKSNALVSAGRIGDEKLILAKPQTFMNNSGETAQSLAQFYKIPPANNVVIHDDIDIPLGEIRVSKGSGSAGHKGVESIIQRLGTKDFARIRIGILPASPGSQASRGGPAEGKPEDVENFVLEKFTKEESKIMQRVIEKSSQALQTILQGGIERAMGEWN</sequence>
<evidence type="ECO:0000256" key="1">
    <source>
        <dbReference type="ARBA" id="ARBA00013260"/>
    </source>
</evidence>
<keyword evidence="3 7" id="KW-0378">Hydrolase</keyword>
<comment type="catalytic activity">
    <reaction evidence="7 8">
        <text>an N-acyl-L-alpha-aminoacyl-tRNA + H2O = an N-acyl-L-amino acid + a tRNA + H(+)</text>
        <dbReference type="Rhea" id="RHEA:54448"/>
        <dbReference type="Rhea" id="RHEA-COMP:10123"/>
        <dbReference type="Rhea" id="RHEA-COMP:13883"/>
        <dbReference type="ChEBI" id="CHEBI:15377"/>
        <dbReference type="ChEBI" id="CHEBI:15378"/>
        <dbReference type="ChEBI" id="CHEBI:59874"/>
        <dbReference type="ChEBI" id="CHEBI:78442"/>
        <dbReference type="ChEBI" id="CHEBI:138191"/>
        <dbReference type="EC" id="3.1.1.29"/>
    </reaction>
</comment>
<evidence type="ECO:0000256" key="5">
    <source>
        <dbReference type="ARBA" id="ARBA00038063"/>
    </source>
</evidence>
<comment type="subcellular location">
    <subcellularLocation>
        <location evidence="7">Cytoplasm</location>
    </subcellularLocation>
</comment>
<accession>A0A0G1TLA5</accession>
<evidence type="ECO:0000256" key="6">
    <source>
        <dbReference type="ARBA" id="ARBA00050038"/>
    </source>
</evidence>
<comment type="similarity">
    <text evidence="5 7 9">Belongs to the PTH family.</text>
</comment>
<dbReference type="FunFam" id="3.40.50.1470:FF:000001">
    <property type="entry name" value="Peptidyl-tRNA hydrolase"/>
    <property type="match status" value="1"/>
</dbReference>
<dbReference type="PANTHER" id="PTHR17224:SF1">
    <property type="entry name" value="PEPTIDYL-TRNA HYDROLASE"/>
    <property type="match status" value="1"/>
</dbReference>
<proteinExistence type="inferred from homology"/>
<comment type="caution">
    <text evidence="7">Lacks conserved residue(s) required for the propagation of feature annotation.</text>
</comment>
<dbReference type="GO" id="GO:0072344">
    <property type="term" value="P:rescue of stalled ribosome"/>
    <property type="evidence" value="ECO:0007669"/>
    <property type="project" value="UniProtKB-UniRule"/>
</dbReference>
<dbReference type="PANTHER" id="PTHR17224">
    <property type="entry name" value="PEPTIDYL-TRNA HYDROLASE"/>
    <property type="match status" value="1"/>
</dbReference>
<dbReference type="HAMAP" id="MF_00083">
    <property type="entry name" value="Pept_tRNA_hydro_bact"/>
    <property type="match status" value="1"/>
</dbReference>
<keyword evidence="7" id="KW-0963">Cytoplasm</keyword>
<dbReference type="AlphaFoldDB" id="A0A0G1TLA5"/>
<evidence type="ECO:0000256" key="3">
    <source>
        <dbReference type="ARBA" id="ARBA00022801"/>
    </source>
</evidence>
<reference evidence="10 11" key="1">
    <citation type="journal article" date="2015" name="Nature">
        <title>rRNA introns, odd ribosomes, and small enigmatic genomes across a large radiation of phyla.</title>
        <authorList>
            <person name="Brown C.T."/>
            <person name="Hug L.A."/>
            <person name="Thomas B.C."/>
            <person name="Sharon I."/>
            <person name="Castelle C.J."/>
            <person name="Singh A."/>
            <person name="Wilkins M.J."/>
            <person name="Williams K.H."/>
            <person name="Banfield J.F."/>
        </authorList>
    </citation>
    <scope>NUCLEOTIDE SEQUENCE [LARGE SCALE GENOMIC DNA]</scope>
</reference>
<gene>
    <name evidence="7" type="primary">pth</name>
    <name evidence="10" type="ORF">UY11_C0044G0004</name>
</gene>
<dbReference type="EC" id="3.1.1.29" evidence="1 7"/>
<evidence type="ECO:0000256" key="4">
    <source>
        <dbReference type="ARBA" id="ARBA00022884"/>
    </source>
</evidence>
<dbReference type="PATRIC" id="fig|1618367.3.peg.773"/>
<dbReference type="InterPro" id="IPR001328">
    <property type="entry name" value="Pept_tRNA_hydro"/>
</dbReference>
<evidence type="ECO:0000256" key="7">
    <source>
        <dbReference type="HAMAP-Rule" id="MF_00083"/>
    </source>
</evidence>
<comment type="subunit">
    <text evidence="7">Monomer.</text>
</comment>
<dbReference type="Pfam" id="PF01195">
    <property type="entry name" value="Pept_tRNA_hydro"/>
    <property type="match status" value="1"/>
</dbReference>
<keyword evidence="2 7" id="KW-0820">tRNA-binding</keyword>
<keyword evidence="4 7" id="KW-0694">RNA-binding</keyword>
<dbReference type="GO" id="GO:0000049">
    <property type="term" value="F:tRNA binding"/>
    <property type="evidence" value="ECO:0007669"/>
    <property type="project" value="UniProtKB-UniRule"/>
</dbReference>
<dbReference type="EMBL" id="LCOT01000044">
    <property type="protein sequence ID" value="KKU82587.1"/>
    <property type="molecule type" value="Genomic_DNA"/>
</dbReference>
<dbReference type="InterPro" id="IPR018171">
    <property type="entry name" value="Pept_tRNA_hydro_CS"/>
</dbReference>
<feature type="binding site" evidence="7">
    <location>
        <position position="16"/>
    </location>
    <ligand>
        <name>tRNA</name>
        <dbReference type="ChEBI" id="CHEBI:17843"/>
    </ligand>
</feature>
<feature type="active site" description="Proton acceptor" evidence="7">
    <location>
        <position position="21"/>
    </location>
</feature>
<evidence type="ECO:0000256" key="2">
    <source>
        <dbReference type="ARBA" id="ARBA00022555"/>
    </source>
</evidence>
<dbReference type="CDD" id="cd00462">
    <property type="entry name" value="PTH"/>
    <property type="match status" value="1"/>
</dbReference>